<reference evidence="1 2" key="1">
    <citation type="submission" date="2013-11" db="EMBL/GenBank/DDBJ databases">
        <title>Single cell genomics of uncultured Tannerella BU063 (oral taxon 286).</title>
        <authorList>
            <person name="Beall C.J."/>
            <person name="Campbell A.G."/>
            <person name="Griffen A.L."/>
            <person name="Podar M."/>
            <person name="Leys E.J."/>
        </authorList>
    </citation>
    <scope>NUCLEOTIDE SEQUENCE [LARGE SCALE GENOMIC DNA]</scope>
    <source>
        <strain evidence="1">Cell 1/3</strain>
    </source>
</reference>
<evidence type="ECO:0000313" key="1">
    <source>
        <dbReference type="EMBL" id="ETK08218.1"/>
    </source>
</evidence>
<comment type="caution">
    <text evidence="1">The sequence shown here is derived from an EMBL/GenBank/DDBJ whole genome shotgun (WGS) entry which is preliminary data.</text>
</comment>
<name>W2CMG7_9BACT</name>
<organism evidence="1 2">
    <name type="scientific">Tannerella sp. oral taxon BU063 isolate Cell 1/3</name>
    <dbReference type="NCBI Taxonomy" id="1411022"/>
    <lineage>
        <taxon>Bacteria</taxon>
        <taxon>Pseudomonadati</taxon>
        <taxon>Bacteroidota</taxon>
        <taxon>Bacteroidia</taxon>
        <taxon>Bacteroidales</taxon>
        <taxon>Tannerellaceae</taxon>
        <taxon>Tannerella</taxon>
    </lineage>
</organism>
<dbReference type="EMBL" id="AYYE01000959">
    <property type="protein sequence ID" value="ETK08218.1"/>
    <property type="molecule type" value="Genomic_DNA"/>
</dbReference>
<gene>
    <name evidence="1" type="ORF">T230_07675</name>
</gene>
<evidence type="ECO:0000313" key="2">
    <source>
        <dbReference type="Proteomes" id="UP000034982"/>
    </source>
</evidence>
<dbReference type="PATRIC" id="fig|1411022.3.peg.788"/>
<sequence>MQEKKQKKIKASGMPANLGDFLMALVYPANFPALGRGPFLALMQEKKQKKIKASGTPAILAGYLGGEGLTLAVFAGCL</sequence>
<protein>
    <submittedName>
        <fullName evidence="1">Uncharacterized protein</fullName>
    </submittedName>
</protein>
<accession>W2CMG7</accession>
<proteinExistence type="predicted"/>
<dbReference type="Proteomes" id="UP000034982">
    <property type="component" value="Unassembled WGS sequence"/>
</dbReference>
<dbReference type="AlphaFoldDB" id="W2CMG7"/>